<dbReference type="AlphaFoldDB" id="A0AAW2E9S6"/>
<comment type="caution">
    <text evidence="2">The sequence shown here is derived from an EMBL/GenBank/DDBJ whole genome shotgun (WGS) entry which is preliminary data.</text>
</comment>
<protein>
    <submittedName>
        <fullName evidence="2">Uncharacterized protein</fullName>
    </submittedName>
</protein>
<evidence type="ECO:0000313" key="3">
    <source>
        <dbReference type="Proteomes" id="UP001430953"/>
    </source>
</evidence>
<keyword evidence="1" id="KW-1133">Transmembrane helix</keyword>
<organism evidence="2 3">
    <name type="scientific">Cardiocondyla obscurior</name>
    <dbReference type="NCBI Taxonomy" id="286306"/>
    <lineage>
        <taxon>Eukaryota</taxon>
        <taxon>Metazoa</taxon>
        <taxon>Ecdysozoa</taxon>
        <taxon>Arthropoda</taxon>
        <taxon>Hexapoda</taxon>
        <taxon>Insecta</taxon>
        <taxon>Pterygota</taxon>
        <taxon>Neoptera</taxon>
        <taxon>Endopterygota</taxon>
        <taxon>Hymenoptera</taxon>
        <taxon>Apocrita</taxon>
        <taxon>Aculeata</taxon>
        <taxon>Formicoidea</taxon>
        <taxon>Formicidae</taxon>
        <taxon>Myrmicinae</taxon>
        <taxon>Cardiocondyla</taxon>
    </lineage>
</organism>
<proteinExistence type="predicted"/>
<dbReference type="Proteomes" id="UP001430953">
    <property type="component" value="Unassembled WGS sequence"/>
</dbReference>
<keyword evidence="3" id="KW-1185">Reference proteome</keyword>
<sequence>MVQLQRKIKFIKSCNCEHCVMESTLRIFKERNQYVYIIVLKRDKRNTTTTKICNNKNTTVAISNFHSRLIITIYCCILRLFGRKKKNKKLNITIS</sequence>
<accession>A0AAW2E9S6</accession>
<dbReference type="EMBL" id="JADYXP020000028">
    <property type="protein sequence ID" value="KAL0099473.1"/>
    <property type="molecule type" value="Genomic_DNA"/>
</dbReference>
<evidence type="ECO:0000256" key="1">
    <source>
        <dbReference type="SAM" id="Phobius"/>
    </source>
</evidence>
<keyword evidence="1" id="KW-0472">Membrane</keyword>
<feature type="transmembrane region" description="Helical" evidence="1">
    <location>
        <begin position="65"/>
        <end position="82"/>
    </location>
</feature>
<evidence type="ECO:0000313" key="2">
    <source>
        <dbReference type="EMBL" id="KAL0099473.1"/>
    </source>
</evidence>
<reference evidence="2 3" key="1">
    <citation type="submission" date="2023-03" db="EMBL/GenBank/DDBJ databases">
        <title>High recombination rates correlate with genetic variation in Cardiocondyla obscurior ants.</title>
        <authorList>
            <person name="Errbii M."/>
        </authorList>
    </citation>
    <scope>NUCLEOTIDE SEQUENCE [LARGE SCALE GENOMIC DNA]</scope>
    <source>
        <strain evidence="2">Alpha-2009</strain>
        <tissue evidence="2">Whole body</tissue>
    </source>
</reference>
<keyword evidence="1" id="KW-0812">Transmembrane</keyword>
<gene>
    <name evidence="2" type="ORF">PUN28_020181</name>
</gene>
<name>A0AAW2E9S6_9HYME</name>